<proteinExistence type="inferred from homology"/>
<evidence type="ECO:0000256" key="4">
    <source>
        <dbReference type="RuleBase" id="RU361117"/>
    </source>
</evidence>
<dbReference type="UniPathway" id="UPA00299"/>
<dbReference type="KEGG" id="lfp:Y981_07820"/>
<dbReference type="HOGENOM" id="CLU_037265_1_1_0"/>
<comment type="pathway">
    <text evidence="1 4">Glycan biosynthesis; trehalose biosynthesis.</text>
</comment>
<dbReference type="Gene3D" id="3.40.50.1000">
    <property type="entry name" value="HAD superfamily/HAD-like"/>
    <property type="match status" value="1"/>
</dbReference>
<dbReference type="GO" id="GO:0004805">
    <property type="term" value="F:trehalose-phosphatase activity"/>
    <property type="evidence" value="ECO:0007669"/>
    <property type="project" value="UniProtKB-EC"/>
</dbReference>
<keyword evidence="3 4" id="KW-0378">Hydrolase</keyword>
<dbReference type="NCBIfam" id="TIGR01484">
    <property type="entry name" value="HAD-SF-IIB"/>
    <property type="match status" value="1"/>
</dbReference>
<dbReference type="AlphaFoldDB" id="A0A059XY46"/>
<dbReference type="InterPro" id="IPR003337">
    <property type="entry name" value="Trehalose_PPase"/>
</dbReference>
<accession>A0A059XY46</accession>
<dbReference type="NCBIfam" id="TIGR00685">
    <property type="entry name" value="T6PP"/>
    <property type="match status" value="1"/>
</dbReference>
<keyword evidence="4" id="KW-0460">Magnesium</keyword>
<dbReference type="InterPro" id="IPR023214">
    <property type="entry name" value="HAD_sf"/>
</dbReference>
<keyword evidence="6" id="KW-1185">Reference proteome</keyword>
<dbReference type="GO" id="GO:0046872">
    <property type="term" value="F:metal ion binding"/>
    <property type="evidence" value="ECO:0007669"/>
    <property type="project" value="UniProtKB-KW"/>
</dbReference>
<dbReference type="PANTHER" id="PTHR43768:SF3">
    <property type="entry name" value="TREHALOSE 6-PHOSPHATE PHOSPHATASE"/>
    <property type="match status" value="1"/>
</dbReference>
<dbReference type="GO" id="GO:0005992">
    <property type="term" value="P:trehalose biosynthetic process"/>
    <property type="evidence" value="ECO:0007669"/>
    <property type="project" value="UniProtKB-UniPathway"/>
</dbReference>
<evidence type="ECO:0000256" key="3">
    <source>
        <dbReference type="ARBA" id="ARBA00022801"/>
    </source>
</evidence>
<dbReference type="Pfam" id="PF02358">
    <property type="entry name" value="Trehalose_PPase"/>
    <property type="match status" value="1"/>
</dbReference>
<comment type="function">
    <text evidence="4">Removes the phosphate from trehalose 6-phosphate to produce free trehalose.</text>
</comment>
<evidence type="ECO:0000256" key="1">
    <source>
        <dbReference type="ARBA" id="ARBA00005199"/>
    </source>
</evidence>
<keyword evidence="4" id="KW-0479">Metal-binding</keyword>
<dbReference type="SUPFAM" id="SSF56784">
    <property type="entry name" value="HAD-like"/>
    <property type="match status" value="1"/>
</dbReference>
<sequence length="256" mass="28872">MLFLDFDGTLAPIQEKPDLVHLPENHLLSLKTLSSLIPVFVLSGRSIPDLQKRLPVTDLAGVSGDHGASRIYRGEVFLEPNAEIARAQLTPLETMLKELPEQWPGVFIERKQFSLSIHYRQLSIEKQEAFISFMEKIFHQATTKILEMRHGKCVLEFRHPEINKESALKWFLKRVSEERNSGNASGSSLFPIMVGDDITDWNAIKTAINLGGVGIWVGDRPPERHVPAAARLSSPEQVWNFLNHSLKPPLQRGISL</sequence>
<organism evidence="5 6">
    <name type="scientific">Leptospirillum ferriphilum YSK</name>
    <dbReference type="NCBI Taxonomy" id="1441628"/>
    <lineage>
        <taxon>Bacteria</taxon>
        <taxon>Pseudomonadati</taxon>
        <taxon>Nitrospirota</taxon>
        <taxon>Nitrospiria</taxon>
        <taxon>Nitrospirales</taxon>
        <taxon>Nitrospiraceae</taxon>
        <taxon>Leptospirillum</taxon>
    </lineage>
</organism>
<dbReference type="InterPro" id="IPR044651">
    <property type="entry name" value="OTSB-like"/>
</dbReference>
<comment type="catalytic activity">
    <reaction evidence="4">
        <text>alpha,alpha-trehalose 6-phosphate + H2O = alpha,alpha-trehalose + phosphate</text>
        <dbReference type="Rhea" id="RHEA:23420"/>
        <dbReference type="ChEBI" id="CHEBI:15377"/>
        <dbReference type="ChEBI" id="CHEBI:16551"/>
        <dbReference type="ChEBI" id="CHEBI:43474"/>
        <dbReference type="ChEBI" id="CHEBI:58429"/>
        <dbReference type="EC" id="3.1.3.12"/>
    </reaction>
</comment>
<evidence type="ECO:0000313" key="6">
    <source>
        <dbReference type="Proteomes" id="UP000027059"/>
    </source>
</evidence>
<dbReference type="InterPro" id="IPR006379">
    <property type="entry name" value="HAD-SF_hydro_IIB"/>
</dbReference>
<evidence type="ECO:0000256" key="2">
    <source>
        <dbReference type="ARBA" id="ARBA00008770"/>
    </source>
</evidence>
<comment type="cofactor">
    <cofactor evidence="4">
        <name>Mg(2+)</name>
        <dbReference type="ChEBI" id="CHEBI:18420"/>
    </cofactor>
</comment>
<dbReference type="Proteomes" id="UP000027059">
    <property type="component" value="Chromosome"/>
</dbReference>
<dbReference type="Gene3D" id="3.30.70.1020">
    <property type="entry name" value="Trehalose-6-phosphate phosphatase related protein, domain 2"/>
    <property type="match status" value="1"/>
</dbReference>
<name>A0A059XY46_9BACT</name>
<dbReference type="InterPro" id="IPR036412">
    <property type="entry name" value="HAD-like_sf"/>
</dbReference>
<reference evidence="6" key="1">
    <citation type="submission" date="2014-02" db="EMBL/GenBank/DDBJ databases">
        <title>Complete genome sequence and comparative genomic analysis of the nitrogen-fixing bacterium Leptospirillum ferriphilum YSK.</title>
        <authorList>
            <person name="Guo X."/>
            <person name="Yin H."/>
            <person name="Liang Y."/>
            <person name="Hu Q."/>
            <person name="Ma L."/>
            <person name="Xiao Y."/>
            <person name="Zhang X."/>
            <person name="Qiu G."/>
            <person name="Liu X."/>
        </authorList>
    </citation>
    <scope>NUCLEOTIDE SEQUENCE [LARGE SCALE GENOMIC DNA]</scope>
    <source>
        <strain evidence="6">YSK</strain>
    </source>
</reference>
<dbReference type="EMBL" id="CP007243">
    <property type="protein sequence ID" value="AIA31793.1"/>
    <property type="molecule type" value="Genomic_DNA"/>
</dbReference>
<evidence type="ECO:0000313" key="5">
    <source>
        <dbReference type="EMBL" id="AIA31793.1"/>
    </source>
</evidence>
<protein>
    <recommendedName>
        <fullName evidence="4">Trehalose 6-phosphate phosphatase</fullName>
        <ecNumber evidence="4">3.1.3.12</ecNumber>
    </recommendedName>
</protein>
<dbReference type="PANTHER" id="PTHR43768">
    <property type="entry name" value="TREHALOSE 6-PHOSPHATE PHOSPHATASE"/>
    <property type="match status" value="1"/>
</dbReference>
<reference evidence="5 6" key="2">
    <citation type="journal article" date="2015" name="Biomed. Res. Int.">
        <title>Effects of Arsenite Resistance on the Growth and Functional Gene Expression of Leptospirillum ferriphilum and Acidithiobacillus thiooxidans in Pure Culture and Coculture.</title>
        <authorList>
            <person name="Jiang H."/>
            <person name="Liang Y."/>
            <person name="Yin H."/>
            <person name="Xiao Y."/>
            <person name="Guo X."/>
            <person name="Xu Y."/>
            <person name="Hu Q."/>
            <person name="Liu H."/>
            <person name="Liu X."/>
        </authorList>
    </citation>
    <scope>NUCLEOTIDE SEQUENCE [LARGE SCALE GENOMIC DNA]</scope>
    <source>
        <strain evidence="5 6">YSK</strain>
    </source>
</reference>
<comment type="similarity">
    <text evidence="2 4">Belongs to the trehalose phosphatase family.</text>
</comment>
<gene>
    <name evidence="5" type="ORF">Y981_07820</name>
</gene>
<dbReference type="EC" id="3.1.3.12" evidence="4"/>